<evidence type="ECO:0000313" key="1">
    <source>
        <dbReference type="EMBL" id="ORL46744.1"/>
    </source>
</evidence>
<name>A0A1Y1T837_9FLAO</name>
<evidence type="ECO:0000313" key="2">
    <source>
        <dbReference type="Proteomes" id="UP000192746"/>
    </source>
</evidence>
<gene>
    <name evidence="1" type="ORF">IIF7_04471</name>
</gene>
<protein>
    <submittedName>
        <fullName evidence="1">Uncharacterized protein</fullName>
    </submittedName>
</protein>
<sequence>MEEVLTTEFKNRSNRSFNATINYFLSMRMHSKFLKLGLLCSSVLFTSISIAQTTNSAKTRAKTAFQTSTGWMPQIDVRSDIAIVYGVNGNPSDHDPSATFLNRVKSWRDKGYTTHFMTGIAWGSYQDYFLGEWDGKQHLNEGQVEQSGDTIWHGENVPYIVPNKSFLNYMKTAIIKTVIDAGISSIYLEEPEFWTRAGYSSQFKKEWENHYGFAWQPQHQSPESTWLSNKLKYQLYYNAIDEVSKYAKSYGKEKGLDVKVYIPTHSLVNYSAWNIVSPEASLASLEGIDGYIAQVWTGTSRTPNYFNGNLKERTFENAFLEYGSMVSMTAPTNRKIFFLTDPIEDRNQSWEDYKKNYQATFVAKLLYPGNANYEVMPWPERIYTRPYSVAGTDKKILIPKPYSTQMQIMVNTLNDIQVSENTVSGDQGIAVAMSNSLMFQTFPNHDGYEDPNFSNFYGQTFPLLKRGVPVRTVHLENLSYKPSLQDKKVLILSYSNMKPNNPEEHEYLAKWIKEGGVLIYAAADNDPYQQVEEWWNTGKYNYKKPIEHLTNILNIEYPEDNQVYKAGKGKVYFIKQNPKDFVTNKNGDDIFLSTLNKAYADVNNEQKLQFKNNFELVRGAYELIATLDESVSDAPVITKGSYIDLFNPALPVLSEIVTKPGEQSYLYNISSVKDKNKPQVLASASRIYDEEITRTSYTFVCKSPLDTNNSMRILLPEQPKSISINNKPLRKSPDTNQDYDQKSKTLLLQFANDPEGVEISIKW</sequence>
<organism evidence="1 2">
    <name type="scientific">Zunongwangia atlantica 22II14-10F7</name>
    <dbReference type="NCBI Taxonomy" id="1185767"/>
    <lineage>
        <taxon>Bacteria</taxon>
        <taxon>Pseudomonadati</taxon>
        <taxon>Bacteroidota</taxon>
        <taxon>Flavobacteriia</taxon>
        <taxon>Flavobacteriales</taxon>
        <taxon>Flavobacteriaceae</taxon>
        <taxon>Zunongwangia</taxon>
    </lineage>
</organism>
<proteinExistence type="predicted"/>
<keyword evidence="2" id="KW-1185">Reference proteome</keyword>
<accession>A0A1Y1T837</accession>
<reference evidence="1 2" key="1">
    <citation type="submission" date="2013-04" db="EMBL/GenBank/DDBJ databases">
        <title>Zunongwangia sp. 22II14-10F7 Genome Sequencing.</title>
        <authorList>
            <person name="Lai Q."/>
            <person name="Shao Z."/>
        </authorList>
    </citation>
    <scope>NUCLEOTIDE SEQUENCE [LARGE SCALE GENOMIC DNA]</scope>
    <source>
        <strain evidence="1 2">22II14-10F7</strain>
    </source>
</reference>
<comment type="caution">
    <text evidence="1">The sequence shown here is derived from an EMBL/GenBank/DDBJ whole genome shotgun (WGS) entry which is preliminary data.</text>
</comment>
<dbReference type="STRING" id="1185767.IIF7_04471"/>
<dbReference type="EMBL" id="ARYN01000003">
    <property type="protein sequence ID" value="ORL46744.1"/>
    <property type="molecule type" value="Genomic_DNA"/>
</dbReference>
<dbReference type="Proteomes" id="UP000192746">
    <property type="component" value="Unassembled WGS sequence"/>
</dbReference>
<dbReference type="AlphaFoldDB" id="A0A1Y1T837"/>
<dbReference type="RefSeq" id="WP_245801520.1">
    <property type="nucleotide sequence ID" value="NZ_ARYN01000003.1"/>
</dbReference>